<evidence type="ECO:0000256" key="6">
    <source>
        <dbReference type="SAM" id="MobiDB-lite"/>
    </source>
</evidence>
<keyword evidence="5" id="KW-0539">Nucleus</keyword>
<organism evidence="8 9">
    <name type="scientific">Diplodia seriata</name>
    <dbReference type="NCBI Taxonomy" id="420778"/>
    <lineage>
        <taxon>Eukaryota</taxon>
        <taxon>Fungi</taxon>
        <taxon>Dikarya</taxon>
        <taxon>Ascomycota</taxon>
        <taxon>Pezizomycotina</taxon>
        <taxon>Dothideomycetes</taxon>
        <taxon>Dothideomycetes incertae sedis</taxon>
        <taxon>Botryosphaeriales</taxon>
        <taxon>Botryosphaeriaceae</taxon>
        <taxon>Diplodia</taxon>
    </lineage>
</organism>
<dbReference type="Proteomes" id="UP000190776">
    <property type="component" value="Unassembled WGS sequence"/>
</dbReference>
<evidence type="ECO:0000256" key="5">
    <source>
        <dbReference type="ARBA" id="ARBA00023242"/>
    </source>
</evidence>
<dbReference type="OrthoDB" id="5367324at2759"/>
<feature type="region of interest" description="Disordered" evidence="6">
    <location>
        <begin position="368"/>
        <end position="413"/>
    </location>
</feature>
<dbReference type="AlphaFoldDB" id="A0A1S8BKY5"/>
<feature type="region of interest" description="Disordered" evidence="6">
    <location>
        <begin position="235"/>
        <end position="278"/>
    </location>
</feature>
<feature type="compositionally biased region" description="Low complexity" evidence="6">
    <location>
        <begin position="241"/>
        <end position="256"/>
    </location>
</feature>
<reference evidence="8 9" key="1">
    <citation type="submission" date="2017-01" db="EMBL/GenBank/DDBJ databases">
        <title>Draft genome sequence of Diplodia seriata F98.1, a fungal species involved in grapevine trunk diseases.</title>
        <authorList>
            <person name="Robert-Siegwald G."/>
            <person name="Vallet J."/>
            <person name="Abou-Mansour E."/>
            <person name="Xu J."/>
            <person name="Rey P."/>
            <person name="Bertsch C."/>
            <person name="Rego C."/>
            <person name="Larignon P."/>
            <person name="Fontaine F."/>
            <person name="Lebrun M.-H."/>
        </authorList>
    </citation>
    <scope>NUCLEOTIDE SEQUENCE [LARGE SCALE GENOMIC DNA]</scope>
    <source>
        <strain evidence="8 9">F98.1</strain>
    </source>
</reference>
<feature type="compositionally biased region" description="Low complexity" evidence="6">
    <location>
        <begin position="96"/>
        <end position="171"/>
    </location>
</feature>
<evidence type="ECO:0000259" key="7">
    <source>
        <dbReference type="Pfam" id="PF05460"/>
    </source>
</evidence>
<evidence type="ECO:0000256" key="4">
    <source>
        <dbReference type="ARBA" id="ARBA00023125"/>
    </source>
</evidence>
<sequence length="466" mass="49739">MSKPIEQALVGLVPAHNGPLPPELLNTAVSLLAQSRNKASSLRPEEEIARTYVCAHLACERLKQRLNLPPIAPRPPIPPRSYKKVYAYFDSALTTTTTPSSSFSGAPGPQPQTPSRRATRAAATTTTTTPTSKRTAAPTTATTPSRTPTAKTAATTTPRGGARTPTATTASGKRKRGTATTTTPSAARNGDNDDDGIVPSYVTPLIRALCRALGAPGAAVPHVYAGVRSILREGAAGGSDNNNNNNNNNTTPSRSSARNKRRSSGGATAATTTTMKKVEERDVPPLIAVLLMYTMVRLGGRPTNAAEQRERRAKAVEVVWGECEACEGWWGSEEALVGRVENLLVEAKERGWLDMEWFGNVVQGDADVEMGDEDGEEEGDTEGDTEEDEGGAEVPPTPYTPLKKRKTKTVDAQAGVSQGGLGTMMQDKVDYLSEARRAGFVRWKAGIMKRVEQIEREDGQAMDVSA</sequence>
<evidence type="ECO:0000256" key="2">
    <source>
        <dbReference type="ARBA" id="ARBA00010840"/>
    </source>
</evidence>
<accession>A0A1S8BKY5</accession>
<comment type="subcellular location">
    <subcellularLocation>
        <location evidence="1">Nucleus</location>
    </subcellularLocation>
</comment>
<dbReference type="STRING" id="420778.A0A1S8BKY5"/>
<dbReference type="GO" id="GO:0005664">
    <property type="term" value="C:nuclear origin of replication recognition complex"/>
    <property type="evidence" value="ECO:0007669"/>
    <property type="project" value="InterPro"/>
</dbReference>
<name>A0A1S8BKY5_9PEZI</name>
<keyword evidence="4" id="KW-0238">DNA-binding</keyword>
<comment type="caution">
    <text evidence="8">The sequence shown here is derived from an EMBL/GenBank/DDBJ whole genome shotgun (WGS) entry which is preliminary data.</text>
</comment>
<evidence type="ECO:0000313" key="9">
    <source>
        <dbReference type="Proteomes" id="UP000190776"/>
    </source>
</evidence>
<keyword evidence="3" id="KW-0235">DNA replication</keyword>
<feature type="compositionally biased region" description="Acidic residues" evidence="6">
    <location>
        <begin position="368"/>
        <end position="391"/>
    </location>
</feature>
<dbReference type="GO" id="GO:0003677">
    <property type="term" value="F:DNA binding"/>
    <property type="evidence" value="ECO:0007669"/>
    <property type="project" value="UniProtKB-KW"/>
</dbReference>
<gene>
    <name evidence="8" type="ORF">BK809_0002913</name>
</gene>
<feature type="region of interest" description="Disordered" evidence="6">
    <location>
        <begin position="96"/>
        <end position="197"/>
    </location>
</feature>
<dbReference type="GO" id="GO:0006260">
    <property type="term" value="P:DNA replication"/>
    <property type="evidence" value="ECO:0007669"/>
    <property type="project" value="UniProtKB-KW"/>
</dbReference>
<proteinExistence type="inferred from homology"/>
<dbReference type="InterPro" id="IPR008721">
    <property type="entry name" value="ORC6_cyclin_first"/>
</dbReference>
<dbReference type="EMBL" id="MSZU01000075">
    <property type="protein sequence ID" value="OMP88156.1"/>
    <property type="molecule type" value="Genomic_DNA"/>
</dbReference>
<protein>
    <submittedName>
        <fullName evidence="8">Origin recognition complex subunit 6</fullName>
    </submittedName>
</protein>
<evidence type="ECO:0000313" key="8">
    <source>
        <dbReference type="EMBL" id="OMP88156.1"/>
    </source>
</evidence>
<evidence type="ECO:0000256" key="3">
    <source>
        <dbReference type="ARBA" id="ARBA00022705"/>
    </source>
</evidence>
<dbReference type="Pfam" id="PF05460">
    <property type="entry name" value="ORC6"/>
    <property type="match status" value="1"/>
</dbReference>
<feature type="domain" description="ORC6 first cyclin-like" evidence="7">
    <location>
        <begin position="11"/>
        <end position="95"/>
    </location>
</feature>
<comment type="similarity">
    <text evidence="2">Belongs to the ORC6 family.</text>
</comment>
<evidence type="ECO:0000256" key="1">
    <source>
        <dbReference type="ARBA" id="ARBA00004123"/>
    </source>
</evidence>
<feature type="compositionally biased region" description="Low complexity" evidence="6">
    <location>
        <begin position="178"/>
        <end position="188"/>
    </location>
</feature>